<accession>A0A486VYL7</accession>
<evidence type="ECO:0000259" key="1">
    <source>
        <dbReference type="Pfam" id="PF13280"/>
    </source>
</evidence>
<gene>
    <name evidence="3" type="ORF">SAMEA4873563_04484</name>
</gene>
<dbReference type="InterPro" id="IPR026881">
    <property type="entry name" value="WYL_dom"/>
</dbReference>
<dbReference type="Pfam" id="PF26109">
    <property type="entry name" value="WHD_BrxR"/>
    <property type="match status" value="1"/>
</dbReference>
<proteinExistence type="predicted"/>
<dbReference type="AlphaFoldDB" id="A0A486VYL7"/>
<dbReference type="InterPro" id="IPR059019">
    <property type="entry name" value="WHD_CapW"/>
</dbReference>
<name>A0A486VYL7_KLEPN</name>
<dbReference type="PROSITE" id="PS52050">
    <property type="entry name" value="WYL"/>
    <property type="match status" value="1"/>
</dbReference>
<dbReference type="PIRSF" id="PIRSF015558">
    <property type="entry name" value="Txn_reg_DeoR_prd"/>
    <property type="match status" value="1"/>
</dbReference>
<organism evidence="3">
    <name type="scientific">Klebsiella pneumoniae</name>
    <dbReference type="NCBI Taxonomy" id="573"/>
    <lineage>
        <taxon>Bacteria</taxon>
        <taxon>Pseudomonadati</taxon>
        <taxon>Pseudomonadota</taxon>
        <taxon>Gammaproteobacteria</taxon>
        <taxon>Enterobacterales</taxon>
        <taxon>Enterobacteriaceae</taxon>
        <taxon>Klebsiella/Raoultella group</taxon>
        <taxon>Klebsiella</taxon>
        <taxon>Klebsiella pneumoniae complex</taxon>
    </lineage>
</organism>
<evidence type="ECO:0000313" key="3">
    <source>
        <dbReference type="EMBL" id="VGM55721.1"/>
    </source>
</evidence>
<feature type="domain" description="WYL" evidence="1">
    <location>
        <begin position="130"/>
        <end position="199"/>
    </location>
</feature>
<dbReference type="EMBL" id="CAAHDH010000007">
    <property type="protein sequence ID" value="VGM55721.1"/>
    <property type="molecule type" value="Genomic_DNA"/>
</dbReference>
<feature type="domain" description="DNA-binding transcriptional repressor CapW winged helix-turn-helix" evidence="2">
    <location>
        <begin position="16"/>
        <end position="82"/>
    </location>
</feature>
<dbReference type="Pfam" id="PF13280">
    <property type="entry name" value="WYL"/>
    <property type="match status" value="1"/>
</dbReference>
<evidence type="ECO:0000259" key="2">
    <source>
        <dbReference type="Pfam" id="PF26109"/>
    </source>
</evidence>
<sequence>MTSTFENLVENESLSQAERLAFIDFRLRYLGEIARSDLIDEFKIGQATASNDLKRYKVLRPENTDRNNTSRTTIAMDSSFSPLIGLNVHTALNFILHGFCRNELLTRPSYLPAGSIDALMTTDTLQEENVVAITRAIHSQSGIQCCYLSSSSENHDERLLFPTAIFVDRGHWYFRAYDRNTKAESCGFKNFKMARIKSAIQLPRDKPAFHECMSQDEAWHTLLPLQLAIHSECQNKSSLAKEFGFVDGKKTLVCKAAFAYIVKKSWHIDVGDGGNSFYHFTLENSESLRQIKCADNLFR</sequence>
<dbReference type="InterPro" id="IPR016634">
    <property type="entry name" value="CapW-like"/>
</dbReference>
<reference evidence="3" key="1">
    <citation type="submission" date="2019-03" db="EMBL/GenBank/DDBJ databases">
        <authorList>
            <consortium name="Pathogen Informatics"/>
        </authorList>
    </citation>
    <scope>NUCLEOTIDE SEQUENCE</scope>
    <source>
        <strain evidence="3">5012STDY7626362</strain>
    </source>
</reference>
<protein>
    <submittedName>
        <fullName evidence="3">Uncharacterized protein</fullName>
    </submittedName>
</protein>